<protein>
    <submittedName>
        <fullName evidence="1">Uncharacterized protein</fullName>
    </submittedName>
</protein>
<dbReference type="EMBL" id="CASHSV030000044">
    <property type="protein sequence ID" value="CAJ2644887.1"/>
    <property type="molecule type" value="Genomic_DNA"/>
</dbReference>
<keyword evidence="2" id="KW-1185">Reference proteome</keyword>
<evidence type="ECO:0000313" key="2">
    <source>
        <dbReference type="Proteomes" id="UP001177021"/>
    </source>
</evidence>
<comment type="caution">
    <text evidence="1">The sequence shown here is derived from an EMBL/GenBank/DDBJ whole genome shotgun (WGS) entry which is preliminary data.</text>
</comment>
<sequence length="624" mass="71593">MSSQRNNNSGVGNNTTRLTDWFTSGTGSTDSDKPLKAYVTVVQERIEGNTNNETWTCNYCGGTYKGSYSRVKHHLLREKKKGIAICTKVTDEYEAEMRELETIATEKAQRVQVPFPNGTTSLNPPIDTSKRRRGIDGPLAKAFNNEAGDHLSAEMLGYFILLAIDGTTEYKDKHYIAKLILETISDVGAQNVVQIITDNAPVCKAAGSIVEGMYPHIFLSPCVVHTLNLALRNICAPKPDDEDVYSECNWIALIAADAKFIKKFITNHSMRFAMFKKFVDLSFLSISETRFASIIVMLKRFKTIKKGLMSLVINEEWSHYKEDDVHTAASVKETMLNDEWWDKVDYILKFTVPIYDMLRSCDTDESNLHLVYEKWDSMIEQVKLAIYKHENKELTQYSSFYDVVYNILIDRWTKNHTPLHCLAHFLNPRYYCRQWLDQSPNRVAPHRDNEICTGRKHCLRNYFAHARERLEATTEFVKFSSAEGELGQFDSLQDRWNLTPKEWWITYGSSVPKLQSIALKLLSQPSSSSCAERNWSTYSFIHSLKRNRLNPKRAEDLVFVHTNLRLLSRNNKNYKEGETKMWDICGDEWNMSDGVGLLEVASLSLDEPDLEAVLFDDADDEDTV</sequence>
<dbReference type="Proteomes" id="UP001177021">
    <property type="component" value="Unassembled WGS sequence"/>
</dbReference>
<evidence type="ECO:0000313" key="1">
    <source>
        <dbReference type="EMBL" id="CAJ2644887.1"/>
    </source>
</evidence>
<organism evidence="1 2">
    <name type="scientific">Trifolium pratense</name>
    <name type="common">Red clover</name>
    <dbReference type="NCBI Taxonomy" id="57577"/>
    <lineage>
        <taxon>Eukaryota</taxon>
        <taxon>Viridiplantae</taxon>
        <taxon>Streptophyta</taxon>
        <taxon>Embryophyta</taxon>
        <taxon>Tracheophyta</taxon>
        <taxon>Spermatophyta</taxon>
        <taxon>Magnoliopsida</taxon>
        <taxon>eudicotyledons</taxon>
        <taxon>Gunneridae</taxon>
        <taxon>Pentapetalae</taxon>
        <taxon>rosids</taxon>
        <taxon>fabids</taxon>
        <taxon>Fabales</taxon>
        <taxon>Fabaceae</taxon>
        <taxon>Papilionoideae</taxon>
        <taxon>50 kb inversion clade</taxon>
        <taxon>NPAAA clade</taxon>
        <taxon>Hologalegina</taxon>
        <taxon>IRL clade</taxon>
        <taxon>Trifolieae</taxon>
        <taxon>Trifolium</taxon>
    </lineage>
</organism>
<proteinExistence type="predicted"/>
<gene>
    <name evidence="1" type="ORF">MILVUS5_LOCUS13846</name>
</gene>
<name>A0ACB0JKW3_TRIPR</name>
<accession>A0ACB0JKW3</accession>
<reference evidence="1" key="1">
    <citation type="submission" date="2023-10" db="EMBL/GenBank/DDBJ databases">
        <authorList>
            <person name="Rodriguez Cubillos JULIANA M."/>
            <person name="De Vega J."/>
        </authorList>
    </citation>
    <scope>NUCLEOTIDE SEQUENCE</scope>
</reference>